<protein>
    <submittedName>
        <fullName evidence="8">Site-specific recombinase, phage integrase family</fullName>
    </submittedName>
</protein>
<dbReference type="InterPro" id="IPR013762">
    <property type="entry name" value="Integrase-like_cat_sf"/>
</dbReference>
<dbReference type="PANTHER" id="PTHR30349:SF64">
    <property type="entry name" value="PROPHAGE INTEGRASE INTD-RELATED"/>
    <property type="match status" value="1"/>
</dbReference>
<keyword evidence="2" id="KW-0229">DNA integration</keyword>
<evidence type="ECO:0000259" key="6">
    <source>
        <dbReference type="PROSITE" id="PS51898"/>
    </source>
</evidence>
<dbReference type="GO" id="GO:0003677">
    <property type="term" value="F:DNA binding"/>
    <property type="evidence" value="ECO:0007669"/>
    <property type="project" value="UniProtKB-UniRule"/>
</dbReference>
<dbReference type="NCBIfam" id="TIGR02249">
    <property type="entry name" value="integrase_gron"/>
    <property type="match status" value="1"/>
</dbReference>
<accession>A1S634</accession>
<dbReference type="Gene3D" id="1.10.150.130">
    <property type="match status" value="1"/>
</dbReference>
<dbReference type="PROSITE" id="PS51900">
    <property type="entry name" value="CB"/>
    <property type="match status" value="1"/>
</dbReference>
<dbReference type="InterPro" id="IPR011946">
    <property type="entry name" value="Integrase_integron-type"/>
</dbReference>
<comment type="similarity">
    <text evidence="1">Belongs to the 'phage' integrase family.</text>
</comment>
<dbReference type="InterPro" id="IPR002104">
    <property type="entry name" value="Integrase_catalytic"/>
</dbReference>
<dbReference type="GO" id="GO:0006310">
    <property type="term" value="P:DNA recombination"/>
    <property type="evidence" value="ECO:0007669"/>
    <property type="project" value="UniProtKB-KW"/>
</dbReference>
<dbReference type="InterPro" id="IPR050090">
    <property type="entry name" value="Tyrosine_recombinase_XerCD"/>
</dbReference>
<dbReference type="AlphaFoldDB" id="A1S634"/>
<sequence>MAYQSPFLQGIREEMRMRGYSISTGKTYLYWIKAFIRFHHKRHPVEMGQAEVAQFLTFIANQRNVAINTQKTALNALVYLYHKHLHQELGSLGFHYSSKQRFQPVVLTADEVKRILNCLEGRSRLIVEILYGSGLRISECLRLRVQDVDLEHLSLTVRDGKGRKDRKTLLSQHCATALQSYITCATALQQKDNLQGLGPSLPYALGRKYPNAFRKSIWMFIFPSHAICHHPITGVLCRHHLHQSVVRKALAVAVAKSGVNKRVTCHTFRHSFIKYFPVFSPLGQRSCSNSVRLNLCHPFTSGRL</sequence>
<dbReference type="InterPro" id="IPR004107">
    <property type="entry name" value="Integrase_SAM-like_N"/>
</dbReference>
<reference evidence="8 9" key="1">
    <citation type="submission" date="2006-12" db="EMBL/GenBank/DDBJ databases">
        <title>Complete sequence of Shewanella amazonensis SB2B.</title>
        <authorList>
            <consortium name="US DOE Joint Genome Institute"/>
            <person name="Copeland A."/>
            <person name="Lucas S."/>
            <person name="Lapidus A."/>
            <person name="Barry K."/>
            <person name="Detter J.C."/>
            <person name="Glavina del Rio T."/>
            <person name="Hammon N."/>
            <person name="Israni S."/>
            <person name="Dalin E."/>
            <person name="Tice H."/>
            <person name="Pitluck S."/>
            <person name="Munk A.C."/>
            <person name="Brettin T."/>
            <person name="Bruce D."/>
            <person name="Han C."/>
            <person name="Tapia R."/>
            <person name="Gilna P."/>
            <person name="Schmutz J."/>
            <person name="Larimer F."/>
            <person name="Land M."/>
            <person name="Hauser L."/>
            <person name="Kyrpides N."/>
            <person name="Mikhailova N."/>
            <person name="Fredrickson J."/>
            <person name="Richardson P."/>
        </authorList>
    </citation>
    <scope>NUCLEOTIDE SEQUENCE [LARGE SCALE GENOMIC DNA]</scope>
    <source>
        <strain evidence="9">ATCC BAA-1098 / SB2B</strain>
    </source>
</reference>
<dbReference type="KEGG" id="saz:Sama_1633"/>
<proteinExistence type="inferred from homology"/>
<feature type="domain" description="Core-binding (CB)" evidence="7">
    <location>
        <begin position="1"/>
        <end position="78"/>
    </location>
</feature>
<organism evidence="8 9">
    <name type="scientific">Shewanella amazonensis (strain ATCC BAA-1098 / SB2B)</name>
    <dbReference type="NCBI Taxonomy" id="326297"/>
    <lineage>
        <taxon>Bacteria</taxon>
        <taxon>Pseudomonadati</taxon>
        <taxon>Pseudomonadota</taxon>
        <taxon>Gammaproteobacteria</taxon>
        <taxon>Alteromonadales</taxon>
        <taxon>Shewanellaceae</taxon>
        <taxon>Shewanella</taxon>
    </lineage>
</organism>
<dbReference type="Pfam" id="PF13495">
    <property type="entry name" value="Phage_int_SAM_4"/>
    <property type="match status" value="1"/>
</dbReference>
<name>A1S634_SHEAM</name>
<dbReference type="PANTHER" id="PTHR30349">
    <property type="entry name" value="PHAGE INTEGRASE-RELATED"/>
    <property type="match status" value="1"/>
</dbReference>
<keyword evidence="4" id="KW-0233">DNA recombination</keyword>
<dbReference type="OrthoDB" id="9801717at2"/>
<dbReference type="eggNOG" id="COG4974">
    <property type="taxonomic scope" value="Bacteria"/>
</dbReference>
<dbReference type="PROSITE" id="PS51898">
    <property type="entry name" value="TYR_RECOMBINASE"/>
    <property type="match status" value="1"/>
</dbReference>
<evidence type="ECO:0000256" key="3">
    <source>
        <dbReference type="ARBA" id="ARBA00023125"/>
    </source>
</evidence>
<dbReference type="InterPro" id="IPR010998">
    <property type="entry name" value="Integrase_recombinase_N"/>
</dbReference>
<evidence type="ECO:0000256" key="4">
    <source>
        <dbReference type="ARBA" id="ARBA00023172"/>
    </source>
</evidence>
<feature type="domain" description="Tyr recombinase" evidence="6">
    <location>
        <begin position="102"/>
        <end position="304"/>
    </location>
</feature>
<keyword evidence="3 5" id="KW-0238">DNA-binding</keyword>
<dbReference type="SUPFAM" id="SSF56349">
    <property type="entry name" value="DNA breaking-rejoining enzymes"/>
    <property type="match status" value="1"/>
</dbReference>
<dbReference type="GO" id="GO:0015074">
    <property type="term" value="P:DNA integration"/>
    <property type="evidence" value="ECO:0007669"/>
    <property type="project" value="UniProtKB-KW"/>
</dbReference>
<dbReference type="Gene3D" id="1.10.443.10">
    <property type="entry name" value="Intergrase catalytic core"/>
    <property type="match status" value="1"/>
</dbReference>
<dbReference type="HOGENOM" id="CLU_027562_37_0_6"/>
<keyword evidence="9" id="KW-1185">Reference proteome</keyword>
<dbReference type="STRING" id="326297.Sama_1633"/>
<evidence type="ECO:0000256" key="2">
    <source>
        <dbReference type="ARBA" id="ARBA00022908"/>
    </source>
</evidence>
<evidence type="ECO:0000256" key="1">
    <source>
        <dbReference type="ARBA" id="ARBA00008857"/>
    </source>
</evidence>
<dbReference type="InterPro" id="IPR044068">
    <property type="entry name" value="CB"/>
</dbReference>
<dbReference type="Proteomes" id="UP000009175">
    <property type="component" value="Chromosome"/>
</dbReference>
<dbReference type="EMBL" id="CP000507">
    <property type="protein sequence ID" value="ABL99840.1"/>
    <property type="molecule type" value="Genomic_DNA"/>
</dbReference>
<gene>
    <name evidence="8" type="ordered locus">Sama_1633</name>
</gene>
<evidence type="ECO:0000256" key="5">
    <source>
        <dbReference type="PROSITE-ProRule" id="PRU01248"/>
    </source>
</evidence>
<evidence type="ECO:0000313" key="8">
    <source>
        <dbReference type="EMBL" id="ABL99840.1"/>
    </source>
</evidence>
<evidence type="ECO:0000259" key="7">
    <source>
        <dbReference type="PROSITE" id="PS51900"/>
    </source>
</evidence>
<dbReference type="Pfam" id="PF00589">
    <property type="entry name" value="Phage_integrase"/>
    <property type="match status" value="1"/>
</dbReference>
<evidence type="ECO:0000313" key="9">
    <source>
        <dbReference type="Proteomes" id="UP000009175"/>
    </source>
</evidence>
<dbReference type="InterPro" id="IPR011010">
    <property type="entry name" value="DNA_brk_join_enz"/>
</dbReference>